<gene>
    <name evidence="3" type="ORF">K444DRAFT_442583</name>
</gene>
<proteinExistence type="predicted"/>
<sequence>MSPTIQNNTIFLSPEEDARLRKNFKDRLQKCRELSGQRRIPSDPQSLRSQVIYADLMSDMQPGPQAQKDGAGLIVAYAVGTPYPPCTVPLQNLKPMGMHELRIDTHHRGRVLTVRRWGATPVVKLKICSWTVVQEVREEGEGGGEVDRLEVGLCKDVHGVDILESGEVFKVLEPWFTVGEQGELTIRIDHRSDLVCIDSTPSKADKIGRLKNTRMEVTKIAREYKEEGNAALKQRNLPLVYSKYTQGLEIIGAAKEDIACDLFRNRAHVNLLLDRLDGGKSDALASLTGLPDQKHRELDGKAYLRAGTAAYQSGDFQEAKHLFEEQQRLLPGEKEAAARISKTEQRLKERETGCYDFKKLKASLLLSSSRHGARVDAASFTRNVEIKPSPGKGRGLFATRGMEAGEVIMAEKSFCIVWANEEEALTSMTYDFRDDRIRVFPAGLCKTVVRRLIDNPSQVSKFLDLYGDYRGTESKGQSGRDGDRGKAIDVFQVHDVVARNAFGPDPRSASAGLWILASYINHSCLPNSEKEYVGDLMLLRATRSIAAGEEILHAYDLSSDYDTRMESLMRTWGFSCDCKLCVAGKADSEEVRSKRRELEREADALIEKGEGSSRLAVVKARRLVREIEGTFDEERYKGLPRMAVARVQKWISEAGKR</sequence>
<dbReference type="AlphaFoldDB" id="A0A2J6T5K0"/>
<dbReference type="SMART" id="SM00317">
    <property type="entry name" value="SET"/>
    <property type="match status" value="1"/>
</dbReference>
<dbReference type="InterPro" id="IPR011990">
    <property type="entry name" value="TPR-like_helical_dom_sf"/>
</dbReference>
<evidence type="ECO:0000313" key="4">
    <source>
        <dbReference type="Proteomes" id="UP000235371"/>
    </source>
</evidence>
<dbReference type="InterPro" id="IPR053209">
    <property type="entry name" value="Gramillin-biosynth_MTr"/>
</dbReference>
<dbReference type="Gene3D" id="2.170.270.10">
    <property type="entry name" value="SET domain"/>
    <property type="match status" value="1"/>
</dbReference>
<feature type="repeat" description="TPR" evidence="1">
    <location>
        <begin position="300"/>
        <end position="333"/>
    </location>
</feature>
<dbReference type="SUPFAM" id="SSF82199">
    <property type="entry name" value="SET domain"/>
    <property type="match status" value="1"/>
</dbReference>
<dbReference type="OrthoDB" id="438641at2759"/>
<dbReference type="PROSITE" id="PS50005">
    <property type="entry name" value="TPR"/>
    <property type="match status" value="1"/>
</dbReference>
<dbReference type="CDD" id="cd20071">
    <property type="entry name" value="SET_SMYD"/>
    <property type="match status" value="1"/>
</dbReference>
<keyword evidence="1" id="KW-0802">TPR repeat</keyword>
<evidence type="ECO:0000313" key="3">
    <source>
        <dbReference type="EMBL" id="PMD58300.1"/>
    </source>
</evidence>
<dbReference type="InterPro" id="IPR019734">
    <property type="entry name" value="TPR_rpt"/>
</dbReference>
<dbReference type="STRING" id="1095630.A0A2J6T5K0"/>
<protein>
    <recommendedName>
        <fullName evidence="2">SET domain-containing protein</fullName>
    </recommendedName>
</protein>
<name>A0A2J6T5K0_9HELO</name>
<dbReference type="PROSITE" id="PS50280">
    <property type="entry name" value="SET"/>
    <property type="match status" value="1"/>
</dbReference>
<dbReference type="Pfam" id="PF00856">
    <property type="entry name" value="SET"/>
    <property type="match status" value="1"/>
</dbReference>
<accession>A0A2J6T5K0</accession>
<dbReference type="EMBL" id="KZ613828">
    <property type="protein sequence ID" value="PMD58300.1"/>
    <property type="molecule type" value="Genomic_DNA"/>
</dbReference>
<dbReference type="RefSeq" id="XP_024735204.1">
    <property type="nucleotide sequence ID" value="XM_024872850.1"/>
</dbReference>
<evidence type="ECO:0000259" key="2">
    <source>
        <dbReference type="PROSITE" id="PS50280"/>
    </source>
</evidence>
<dbReference type="GeneID" id="36580930"/>
<organism evidence="3 4">
    <name type="scientific">Hyaloscypha bicolor E</name>
    <dbReference type="NCBI Taxonomy" id="1095630"/>
    <lineage>
        <taxon>Eukaryota</taxon>
        <taxon>Fungi</taxon>
        <taxon>Dikarya</taxon>
        <taxon>Ascomycota</taxon>
        <taxon>Pezizomycotina</taxon>
        <taxon>Leotiomycetes</taxon>
        <taxon>Helotiales</taxon>
        <taxon>Hyaloscyphaceae</taxon>
        <taxon>Hyaloscypha</taxon>
        <taxon>Hyaloscypha bicolor</taxon>
    </lineage>
</organism>
<dbReference type="InParanoid" id="A0A2J6T5K0"/>
<dbReference type="Gene3D" id="1.25.40.10">
    <property type="entry name" value="Tetratricopeptide repeat domain"/>
    <property type="match status" value="1"/>
</dbReference>
<reference evidence="3 4" key="1">
    <citation type="submission" date="2016-04" db="EMBL/GenBank/DDBJ databases">
        <title>A degradative enzymes factory behind the ericoid mycorrhizal symbiosis.</title>
        <authorList>
            <consortium name="DOE Joint Genome Institute"/>
            <person name="Martino E."/>
            <person name="Morin E."/>
            <person name="Grelet G."/>
            <person name="Kuo A."/>
            <person name="Kohler A."/>
            <person name="Daghino S."/>
            <person name="Barry K."/>
            <person name="Choi C."/>
            <person name="Cichocki N."/>
            <person name="Clum A."/>
            <person name="Copeland A."/>
            <person name="Hainaut M."/>
            <person name="Haridas S."/>
            <person name="Labutti K."/>
            <person name="Lindquist E."/>
            <person name="Lipzen A."/>
            <person name="Khouja H.-R."/>
            <person name="Murat C."/>
            <person name="Ohm R."/>
            <person name="Olson A."/>
            <person name="Spatafora J."/>
            <person name="Veneault-Fourrey C."/>
            <person name="Henrissat B."/>
            <person name="Grigoriev I."/>
            <person name="Martin F."/>
            <person name="Perotto S."/>
        </authorList>
    </citation>
    <scope>NUCLEOTIDE SEQUENCE [LARGE SCALE GENOMIC DNA]</scope>
    <source>
        <strain evidence="3 4">E</strain>
    </source>
</reference>
<dbReference type="SUPFAM" id="SSF48452">
    <property type="entry name" value="TPR-like"/>
    <property type="match status" value="1"/>
</dbReference>
<dbReference type="PANTHER" id="PTHR47643:SF2">
    <property type="entry name" value="TPR DOMAIN PROTEIN (AFU_ORTHOLOGUE AFUA_5G12710)"/>
    <property type="match status" value="1"/>
</dbReference>
<evidence type="ECO:0000256" key="1">
    <source>
        <dbReference type="PROSITE-ProRule" id="PRU00339"/>
    </source>
</evidence>
<keyword evidence="4" id="KW-1185">Reference proteome</keyword>
<dbReference type="InterPro" id="IPR046341">
    <property type="entry name" value="SET_dom_sf"/>
</dbReference>
<dbReference type="PANTHER" id="PTHR47643">
    <property type="entry name" value="TPR DOMAIN PROTEIN (AFU_ORTHOLOGUE AFUA_5G12710)"/>
    <property type="match status" value="1"/>
</dbReference>
<dbReference type="Proteomes" id="UP000235371">
    <property type="component" value="Unassembled WGS sequence"/>
</dbReference>
<dbReference type="InterPro" id="IPR001214">
    <property type="entry name" value="SET_dom"/>
</dbReference>
<feature type="domain" description="SET" evidence="2">
    <location>
        <begin position="382"/>
        <end position="556"/>
    </location>
</feature>